<dbReference type="InterPro" id="IPR051598">
    <property type="entry name" value="TSUP/Inactive_protease-like"/>
</dbReference>
<dbReference type="Proteomes" id="UP000199595">
    <property type="component" value="Unassembled WGS sequence"/>
</dbReference>
<feature type="transmembrane region" description="Helical" evidence="5">
    <location>
        <begin position="140"/>
        <end position="161"/>
    </location>
</feature>
<feature type="transmembrane region" description="Helical" evidence="5">
    <location>
        <begin position="211"/>
        <end position="231"/>
    </location>
</feature>
<evidence type="ECO:0000256" key="1">
    <source>
        <dbReference type="ARBA" id="ARBA00004141"/>
    </source>
</evidence>
<organism evidence="6 7">
    <name type="scientific">Lutibacter oricola</name>
    <dbReference type="NCBI Taxonomy" id="762486"/>
    <lineage>
        <taxon>Bacteria</taxon>
        <taxon>Pseudomonadati</taxon>
        <taxon>Bacteroidota</taxon>
        <taxon>Flavobacteriia</taxon>
        <taxon>Flavobacteriales</taxon>
        <taxon>Flavobacteriaceae</taxon>
        <taxon>Lutibacter</taxon>
    </lineage>
</organism>
<feature type="transmembrane region" description="Helical" evidence="5">
    <location>
        <begin position="97"/>
        <end position="114"/>
    </location>
</feature>
<dbReference type="EMBL" id="FNNJ01000001">
    <property type="protein sequence ID" value="SDW13142.1"/>
    <property type="molecule type" value="Genomic_DNA"/>
</dbReference>
<evidence type="ECO:0000256" key="2">
    <source>
        <dbReference type="ARBA" id="ARBA00022692"/>
    </source>
</evidence>
<evidence type="ECO:0000256" key="3">
    <source>
        <dbReference type="ARBA" id="ARBA00022989"/>
    </source>
</evidence>
<dbReference type="STRING" id="762486.SAMN05444411_101125"/>
<reference evidence="6 7" key="1">
    <citation type="submission" date="2016-10" db="EMBL/GenBank/DDBJ databases">
        <authorList>
            <person name="de Groot N.N."/>
        </authorList>
    </citation>
    <scope>NUCLEOTIDE SEQUENCE [LARGE SCALE GENOMIC DNA]</scope>
    <source>
        <strain evidence="6 7">DSM 24956</strain>
    </source>
</reference>
<dbReference type="Pfam" id="PF01925">
    <property type="entry name" value="TauE"/>
    <property type="match status" value="1"/>
</dbReference>
<feature type="transmembrane region" description="Helical" evidence="5">
    <location>
        <begin position="181"/>
        <end position="199"/>
    </location>
</feature>
<feature type="transmembrane region" description="Helical" evidence="5">
    <location>
        <begin position="28"/>
        <end position="61"/>
    </location>
</feature>
<keyword evidence="5" id="KW-1003">Cell membrane</keyword>
<protein>
    <recommendedName>
        <fullName evidence="5">Probable membrane transporter protein</fullName>
    </recommendedName>
</protein>
<dbReference type="OrthoDB" id="9780109at2"/>
<evidence type="ECO:0000313" key="7">
    <source>
        <dbReference type="Proteomes" id="UP000199595"/>
    </source>
</evidence>
<keyword evidence="4 5" id="KW-0472">Membrane</keyword>
<dbReference type="GO" id="GO:0005886">
    <property type="term" value="C:plasma membrane"/>
    <property type="evidence" value="ECO:0007669"/>
    <property type="project" value="UniProtKB-SubCell"/>
</dbReference>
<keyword evidence="7" id="KW-1185">Reference proteome</keyword>
<dbReference type="RefSeq" id="WP_090118658.1">
    <property type="nucleotide sequence ID" value="NZ_FNNJ01000001.1"/>
</dbReference>
<gene>
    <name evidence="6" type="ORF">SAMN05444411_101125</name>
</gene>
<keyword evidence="3 5" id="KW-1133">Transmembrane helix</keyword>
<evidence type="ECO:0000256" key="4">
    <source>
        <dbReference type="ARBA" id="ARBA00023136"/>
    </source>
</evidence>
<name>A0A1H2R112_9FLAO</name>
<dbReference type="AlphaFoldDB" id="A0A1H2R112"/>
<accession>A0A1H2R112</accession>
<comment type="subcellular location">
    <subcellularLocation>
        <location evidence="5">Cell membrane</location>
        <topology evidence="5">Multi-pass membrane protein</topology>
    </subcellularLocation>
    <subcellularLocation>
        <location evidence="1">Membrane</location>
        <topology evidence="1">Multi-pass membrane protein</topology>
    </subcellularLocation>
</comment>
<keyword evidence="2 5" id="KW-0812">Transmembrane</keyword>
<sequence>MNIWILAIIIMLIAFVMTMTGRGGGNFYVLTLVIAGVSMNISASTGQFVLMCSSFMAAILFSKQKMNHWKLTLLLGVMIFVSAMAGGFLGQYFNEKILKIVFAVVMLIAAIFMLKKPKQKLKSDRKWVVSLSSNNESYQVNLLVTVPIVLLTGFISGMVGVSGGSFLVPLMILTMGVPMQVAIGTSTTLVFISAAAGFFGHFGAGLFDFNIAIPLAIGGVIGGFAGAKMALKSKPKNLKYLFAGTQIVASVIMIINVLK</sequence>
<proteinExistence type="inferred from homology"/>
<dbReference type="PANTHER" id="PTHR43701:SF5">
    <property type="entry name" value="MEMBRANE TRANSPORTER PROTEIN-RELATED"/>
    <property type="match status" value="1"/>
</dbReference>
<feature type="transmembrane region" description="Helical" evidence="5">
    <location>
        <begin position="237"/>
        <end position="258"/>
    </location>
</feature>
<dbReference type="PANTHER" id="PTHR43701">
    <property type="entry name" value="MEMBRANE TRANSPORTER PROTEIN MJ0441-RELATED"/>
    <property type="match status" value="1"/>
</dbReference>
<feature type="transmembrane region" description="Helical" evidence="5">
    <location>
        <begin position="73"/>
        <end position="91"/>
    </location>
</feature>
<evidence type="ECO:0000256" key="5">
    <source>
        <dbReference type="RuleBase" id="RU363041"/>
    </source>
</evidence>
<evidence type="ECO:0000313" key="6">
    <source>
        <dbReference type="EMBL" id="SDW13142.1"/>
    </source>
</evidence>
<comment type="similarity">
    <text evidence="5">Belongs to the 4-toluene sulfonate uptake permease (TSUP) (TC 2.A.102) family.</text>
</comment>
<dbReference type="InterPro" id="IPR002781">
    <property type="entry name" value="TM_pro_TauE-like"/>
</dbReference>